<evidence type="ECO:0000313" key="1">
    <source>
        <dbReference type="EMBL" id="OAT16812.1"/>
    </source>
</evidence>
<organism evidence="1 2">
    <name type="scientific">Buttiauxella gaviniae ATCC 51604</name>
    <dbReference type="NCBI Taxonomy" id="1354253"/>
    <lineage>
        <taxon>Bacteria</taxon>
        <taxon>Pseudomonadati</taxon>
        <taxon>Pseudomonadota</taxon>
        <taxon>Gammaproteobacteria</taxon>
        <taxon>Enterobacterales</taxon>
        <taxon>Enterobacteriaceae</taxon>
        <taxon>Buttiauxella</taxon>
    </lineage>
</organism>
<accession>A0A1B7HMG1</accession>
<dbReference type="AlphaFoldDB" id="A0A1B7HMG1"/>
<reference evidence="1 2" key="1">
    <citation type="submission" date="2016-04" db="EMBL/GenBank/DDBJ databases">
        <title>ATOL: Assembling a taxonomically balanced genome-scale reconstruction of the evolutionary history of the Enterobacteriaceae.</title>
        <authorList>
            <person name="Plunkett G.III."/>
            <person name="Neeno-Eckwall E.C."/>
            <person name="Glasner J.D."/>
            <person name="Perna N.T."/>
        </authorList>
    </citation>
    <scope>NUCLEOTIDE SEQUENCE [LARGE SCALE GENOMIC DNA]</scope>
    <source>
        <strain evidence="1 2">ATCC 51604</strain>
    </source>
</reference>
<gene>
    <name evidence="1" type="ORF">M977_04431</name>
</gene>
<dbReference type="PATRIC" id="fig|1354253.4.peg.4551"/>
<sequence length="85" mass="9661">MSKEKLKQVIAEKRRMTIGQITDLLISGDLRRELGMDKTEFAELVSAMRATIRRIEGFESTPRMGLIFKTASTLRISIQFPECGN</sequence>
<dbReference type="SUPFAM" id="SSF47413">
    <property type="entry name" value="lambda repressor-like DNA-binding domains"/>
    <property type="match status" value="1"/>
</dbReference>
<dbReference type="CDD" id="cd00093">
    <property type="entry name" value="HTH_XRE"/>
    <property type="match status" value="1"/>
</dbReference>
<dbReference type="Proteomes" id="UP000078504">
    <property type="component" value="Unassembled WGS sequence"/>
</dbReference>
<dbReference type="RefSeq" id="WP_064518914.1">
    <property type="nucleotide sequence ID" value="NZ_LXEP01000045.1"/>
</dbReference>
<dbReference type="EMBL" id="LXEP01000045">
    <property type="protein sequence ID" value="OAT16812.1"/>
    <property type="molecule type" value="Genomic_DNA"/>
</dbReference>
<dbReference type="InterPro" id="IPR001387">
    <property type="entry name" value="Cro/C1-type_HTH"/>
</dbReference>
<evidence type="ECO:0000313" key="2">
    <source>
        <dbReference type="Proteomes" id="UP000078504"/>
    </source>
</evidence>
<proteinExistence type="predicted"/>
<dbReference type="Gene3D" id="1.10.260.40">
    <property type="entry name" value="lambda repressor-like DNA-binding domains"/>
    <property type="match status" value="1"/>
</dbReference>
<name>A0A1B7HMG1_9ENTR</name>
<protein>
    <submittedName>
        <fullName evidence="1">Uncharacterized protein</fullName>
    </submittedName>
</protein>
<comment type="caution">
    <text evidence="1">The sequence shown here is derived from an EMBL/GenBank/DDBJ whole genome shotgun (WGS) entry which is preliminary data.</text>
</comment>
<dbReference type="InterPro" id="IPR010982">
    <property type="entry name" value="Lambda_DNA-bd_dom_sf"/>
</dbReference>
<dbReference type="GO" id="GO:0003677">
    <property type="term" value="F:DNA binding"/>
    <property type="evidence" value="ECO:0007669"/>
    <property type="project" value="InterPro"/>
</dbReference>